<protein>
    <submittedName>
        <fullName evidence="1">Uncharacterized protein</fullName>
    </submittedName>
</protein>
<proteinExistence type="predicted"/>
<organism evidence="1 2">
    <name type="scientific">Elysia chlorotica</name>
    <name type="common">Eastern emerald elysia</name>
    <name type="synonym">Sea slug</name>
    <dbReference type="NCBI Taxonomy" id="188477"/>
    <lineage>
        <taxon>Eukaryota</taxon>
        <taxon>Metazoa</taxon>
        <taxon>Spiralia</taxon>
        <taxon>Lophotrochozoa</taxon>
        <taxon>Mollusca</taxon>
        <taxon>Gastropoda</taxon>
        <taxon>Heterobranchia</taxon>
        <taxon>Euthyneura</taxon>
        <taxon>Panpulmonata</taxon>
        <taxon>Sacoglossa</taxon>
        <taxon>Placobranchoidea</taxon>
        <taxon>Plakobranchidae</taxon>
        <taxon>Elysia</taxon>
    </lineage>
</organism>
<keyword evidence="2" id="KW-1185">Reference proteome</keyword>
<reference evidence="1 2" key="1">
    <citation type="submission" date="2019-01" db="EMBL/GenBank/DDBJ databases">
        <title>A draft genome assembly of the solar-powered sea slug Elysia chlorotica.</title>
        <authorList>
            <person name="Cai H."/>
            <person name="Li Q."/>
            <person name="Fang X."/>
            <person name="Li J."/>
            <person name="Curtis N.E."/>
            <person name="Altenburger A."/>
            <person name="Shibata T."/>
            <person name="Feng M."/>
            <person name="Maeda T."/>
            <person name="Schwartz J.A."/>
            <person name="Shigenobu S."/>
            <person name="Lundholm N."/>
            <person name="Nishiyama T."/>
            <person name="Yang H."/>
            <person name="Hasebe M."/>
            <person name="Li S."/>
            <person name="Pierce S.K."/>
            <person name="Wang J."/>
        </authorList>
    </citation>
    <scope>NUCLEOTIDE SEQUENCE [LARGE SCALE GENOMIC DNA]</scope>
    <source>
        <strain evidence="1">EC2010</strain>
        <tissue evidence="1">Whole organism of an adult</tissue>
    </source>
</reference>
<comment type="caution">
    <text evidence="1">The sequence shown here is derived from an EMBL/GenBank/DDBJ whole genome shotgun (WGS) entry which is preliminary data.</text>
</comment>
<gene>
    <name evidence="1" type="ORF">EGW08_012474</name>
</gene>
<evidence type="ECO:0000313" key="1">
    <source>
        <dbReference type="EMBL" id="RUS79758.1"/>
    </source>
</evidence>
<dbReference type="AlphaFoldDB" id="A0A433TDV3"/>
<dbReference type="Proteomes" id="UP000271974">
    <property type="component" value="Unassembled WGS sequence"/>
</dbReference>
<evidence type="ECO:0000313" key="2">
    <source>
        <dbReference type="Proteomes" id="UP000271974"/>
    </source>
</evidence>
<dbReference type="EMBL" id="RQTK01000429">
    <property type="protein sequence ID" value="RUS79758.1"/>
    <property type="molecule type" value="Genomic_DNA"/>
</dbReference>
<sequence length="99" mass="11029">MAINICKKQLIDQILIIERMTQKLTKQEKLTFNLLGGREASISESCLPLPISRQLYSCACASLWLVGGASDDAQWAWFVCTVMSRGRLAPPFERLAVGK</sequence>
<accession>A0A433TDV3</accession>
<name>A0A433TDV3_ELYCH</name>